<dbReference type="InterPro" id="IPR058912">
    <property type="entry name" value="HTH_animal"/>
</dbReference>
<name>A0A8S2DJV8_9BILA</name>
<sequence>MDAPNAPLMAELFMTDFEEKNPASIRQNGVRFWCHYVDDTFALLEKHVDPYIIAVLLSSFHLSLAFMFESEDENNSIPFLDVQITRSSPGFSTKVYRKPTFTSLLTRWDSYVPDIYKRNAIGTMVYRATRICSSCKLLDEEFEKIREIAGHNGYPNRYVDKIICEKLNQYYTPKVREPHCIKRTRGIEGTILCRKLVPILQQFPFEFNAAIEFDPIVHELDPIGQLHVSYCEDMWNDSNVEKLFTDTNYVGLIALFTYGNGNCIYNAIGLLASQPRAFAIELRVRNIIELTLNAASYMQEYSWYKGNLYQYVLHYLTNDKSYAEP</sequence>
<dbReference type="Proteomes" id="UP000677228">
    <property type="component" value="Unassembled WGS sequence"/>
</dbReference>
<reference evidence="2" key="1">
    <citation type="submission" date="2021-02" db="EMBL/GenBank/DDBJ databases">
        <authorList>
            <person name="Nowell W R."/>
        </authorList>
    </citation>
    <scope>NUCLEOTIDE SEQUENCE</scope>
</reference>
<dbReference type="AlphaFoldDB" id="A0A8S2DJV8"/>
<evidence type="ECO:0000259" key="1">
    <source>
        <dbReference type="Pfam" id="PF26215"/>
    </source>
</evidence>
<comment type="caution">
    <text evidence="2">The sequence shown here is derived from an EMBL/GenBank/DDBJ whole genome shotgun (WGS) entry which is preliminary data.</text>
</comment>
<dbReference type="EMBL" id="CAJNOK010004672">
    <property type="protein sequence ID" value="CAF0945487.1"/>
    <property type="molecule type" value="Genomic_DNA"/>
</dbReference>
<protein>
    <recommendedName>
        <fullName evidence="1">Helix-turn-helix domain-containing protein</fullName>
    </recommendedName>
</protein>
<evidence type="ECO:0000313" key="2">
    <source>
        <dbReference type="EMBL" id="CAF0945487.1"/>
    </source>
</evidence>
<feature type="domain" description="Helix-turn-helix" evidence="1">
    <location>
        <begin position="105"/>
        <end position="163"/>
    </location>
</feature>
<proteinExistence type="predicted"/>
<evidence type="ECO:0000313" key="4">
    <source>
        <dbReference type="Proteomes" id="UP000677228"/>
    </source>
</evidence>
<dbReference type="PANTHER" id="PTHR21301">
    <property type="entry name" value="REVERSE TRANSCRIPTASE"/>
    <property type="match status" value="1"/>
</dbReference>
<organism evidence="2 4">
    <name type="scientific">Didymodactylos carnosus</name>
    <dbReference type="NCBI Taxonomy" id="1234261"/>
    <lineage>
        <taxon>Eukaryota</taxon>
        <taxon>Metazoa</taxon>
        <taxon>Spiralia</taxon>
        <taxon>Gnathifera</taxon>
        <taxon>Rotifera</taxon>
        <taxon>Eurotatoria</taxon>
        <taxon>Bdelloidea</taxon>
        <taxon>Philodinida</taxon>
        <taxon>Philodinidae</taxon>
        <taxon>Didymodactylos</taxon>
    </lineage>
</organism>
<dbReference type="Proteomes" id="UP000682733">
    <property type="component" value="Unassembled WGS sequence"/>
</dbReference>
<dbReference type="Pfam" id="PF26215">
    <property type="entry name" value="HTH_animal"/>
    <property type="match status" value="1"/>
</dbReference>
<gene>
    <name evidence="2" type="ORF">OVA965_LOCUS11869</name>
    <name evidence="3" type="ORF">TMI583_LOCUS11873</name>
</gene>
<evidence type="ECO:0000313" key="3">
    <source>
        <dbReference type="EMBL" id="CAF3720184.1"/>
    </source>
</evidence>
<dbReference type="PANTHER" id="PTHR21301:SF10">
    <property type="entry name" value="REVERSE TRANSCRIPTASE DOMAIN-CONTAINING PROTEIN"/>
    <property type="match status" value="1"/>
</dbReference>
<accession>A0A8S2DJV8</accession>
<dbReference type="EMBL" id="CAJOBA010004677">
    <property type="protein sequence ID" value="CAF3720184.1"/>
    <property type="molecule type" value="Genomic_DNA"/>
</dbReference>